<dbReference type="GO" id="GO:0016791">
    <property type="term" value="F:phosphatase activity"/>
    <property type="evidence" value="ECO:0007669"/>
    <property type="project" value="TreeGrafter"/>
</dbReference>
<gene>
    <name evidence="4" type="ORF">HD593_000918</name>
</gene>
<name>A0A7X0NMF2_9ACTN</name>
<protein>
    <submittedName>
        <fullName evidence="4">Serine phosphatase RsbU (Regulator of sigma subunit)</fullName>
    </submittedName>
</protein>
<dbReference type="RefSeq" id="WP_185100863.1">
    <property type="nucleotide sequence ID" value="NZ_BAAAXY010000075.1"/>
</dbReference>
<dbReference type="AlphaFoldDB" id="A0A7X0NMF2"/>
<dbReference type="InterPro" id="IPR011006">
    <property type="entry name" value="CheY-like_superfamily"/>
</dbReference>
<evidence type="ECO:0000313" key="5">
    <source>
        <dbReference type="Proteomes" id="UP000565579"/>
    </source>
</evidence>
<dbReference type="InterPro" id="IPR052016">
    <property type="entry name" value="Bact_Sigma-Reg"/>
</dbReference>
<dbReference type="PROSITE" id="PS50110">
    <property type="entry name" value="RESPONSE_REGULATORY"/>
    <property type="match status" value="1"/>
</dbReference>
<evidence type="ECO:0000259" key="3">
    <source>
        <dbReference type="PROSITE" id="PS50110"/>
    </source>
</evidence>
<dbReference type="EMBL" id="JACHMI010000001">
    <property type="protein sequence ID" value="MBB6546123.1"/>
    <property type="molecule type" value="Genomic_DNA"/>
</dbReference>
<keyword evidence="2" id="KW-0597">Phosphoprotein</keyword>
<dbReference type="PANTHER" id="PTHR43156">
    <property type="entry name" value="STAGE II SPORULATION PROTEIN E-RELATED"/>
    <property type="match status" value="1"/>
</dbReference>
<proteinExistence type="predicted"/>
<dbReference type="InterPro" id="IPR001789">
    <property type="entry name" value="Sig_transdc_resp-reg_receiver"/>
</dbReference>
<reference evidence="4 5" key="1">
    <citation type="submission" date="2020-08" db="EMBL/GenBank/DDBJ databases">
        <title>Sequencing the genomes of 1000 actinobacteria strains.</title>
        <authorList>
            <person name="Klenk H.-P."/>
        </authorList>
    </citation>
    <scope>NUCLEOTIDE SEQUENCE [LARGE SCALE GENOMIC DNA]</scope>
    <source>
        <strain evidence="4 5">DSM 43768</strain>
    </source>
</reference>
<keyword evidence="1" id="KW-0378">Hydrolase</keyword>
<feature type="domain" description="Response regulatory" evidence="3">
    <location>
        <begin position="10"/>
        <end position="126"/>
    </location>
</feature>
<dbReference type="InterPro" id="IPR001932">
    <property type="entry name" value="PPM-type_phosphatase-like_dom"/>
</dbReference>
<dbReference type="PANTHER" id="PTHR43156:SF2">
    <property type="entry name" value="STAGE II SPORULATION PROTEIN E"/>
    <property type="match status" value="1"/>
</dbReference>
<evidence type="ECO:0000256" key="1">
    <source>
        <dbReference type="ARBA" id="ARBA00022801"/>
    </source>
</evidence>
<dbReference type="Pfam" id="PF00072">
    <property type="entry name" value="Response_reg"/>
    <property type="match status" value="1"/>
</dbReference>
<dbReference type="SMART" id="SM00331">
    <property type="entry name" value="PP2C_SIG"/>
    <property type="match status" value="1"/>
</dbReference>
<dbReference type="Gene3D" id="3.40.50.2300">
    <property type="match status" value="1"/>
</dbReference>
<dbReference type="SUPFAM" id="SSF52172">
    <property type="entry name" value="CheY-like"/>
    <property type="match status" value="1"/>
</dbReference>
<evidence type="ECO:0000313" key="4">
    <source>
        <dbReference type="EMBL" id="MBB6546123.1"/>
    </source>
</evidence>
<dbReference type="CDD" id="cd00156">
    <property type="entry name" value="REC"/>
    <property type="match status" value="1"/>
</dbReference>
<feature type="modified residue" description="4-aspartylphosphate" evidence="2">
    <location>
        <position position="60"/>
    </location>
</feature>
<organism evidence="4 5">
    <name type="scientific">Nonomuraea rubra</name>
    <dbReference type="NCBI Taxonomy" id="46180"/>
    <lineage>
        <taxon>Bacteria</taxon>
        <taxon>Bacillati</taxon>
        <taxon>Actinomycetota</taxon>
        <taxon>Actinomycetes</taxon>
        <taxon>Streptosporangiales</taxon>
        <taxon>Streptosporangiaceae</taxon>
        <taxon>Nonomuraea</taxon>
    </lineage>
</organism>
<dbReference type="GO" id="GO:0000160">
    <property type="term" value="P:phosphorelay signal transduction system"/>
    <property type="evidence" value="ECO:0007669"/>
    <property type="project" value="InterPro"/>
</dbReference>
<dbReference type="Pfam" id="PF07228">
    <property type="entry name" value="SpoIIE"/>
    <property type="match status" value="1"/>
</dbReference>
<comment type="caution">
    <text evidence="4">The sequence shown here is derived from an EMBL/GenBank/DDBJ whole genome shotgun (WGS) entry which is preliminary data.</text>
</comment>
<sequence>MTANLSETLTLLLVEDDDGDALLVEELLKHAMAPPTIFRARSLREARAKLTPQIQCVLVDLSLPDASRLEALEEVLAVASPHTAVLVLTGLRDVHVGVSAVQSGAQDYLVKGDVDARLLARSIRYAMERKRADLAQLKLVQAELVAQENTRLEGALLPDPLLRTAAIEHLTRYLPGSGGTLAGDFFDTVQTPDGAVHVVVGDVCGHGPDEAALGVALRIAWRTLVLAGQTGDTLLRTLDMLLRAERKAPEIFTTLCMATIAPDLSSASMRVVGHPPPVLVRDGAVEVVQGTPSGPPLGIFPDAAWSVLDVPLGGEWSMMLYTDGLIEAAVGEPSHLLGVDGLVELVREHGAIDLDRLITHVGTLSDDLAVVMLRRRTE</sequence>
<dbReference type="Proteomes" id="UP000565579">
    <property type="component" value="Unassembled WGS sequence"/>
</dbReference>
<accession>A0A7X0NMF2</accession>
<dbReference type="Gene3D" id="3.60.40.10">
    <property type="entry name" value="PPM-type phosphatase domain"/>
    <property type="match status" value="1"/>
</dbReference>
<dbReference type="SMART" id="SM00448">
    <property type="entry name" value="REC"/>
    <property type="match status" value="1"/>
</dbReference>
<keyword evidence="5" id="KW-1185">Reference proteome</keyword>
<evidence type="ECO:0000256" key="2">
    <source>
        <dbReference type="PROSITE-ProRule" id="PRU00169"/>
    </source>
</evidence>
<dbReference type="InterPro" id="IPR036457">
    <property type="entry name" value="PPM-type-like_dom_sf"/>
</dbReference>